<gene>
    <name evidence="2" type="ORF">KVT40_003744</name>
</gene>
<evidence type="ECO:0000256" key="1">
    <source>
        <dbReference type="SAM" id="MobiDB-lite"/>
    </source>
</evidence>
<dbReference type="Proteomes" id="UP000809789">
    <property type="component" value="Unassembled WGS sequence"/>
</dbReference>
<reference evidence="2" key="1">
    <citation type="submission" date="2021-07" db="EMBL/GenBank/DDBJ databases">
        <title>Elsinoe batatas strain:CRI-CJ2 Genome sequencing and assembly.</title>
        <authorList>
            <person name="Huang L."/>
        </authorList>
    </citation>
    <scope>NUCLEOTIDE SEQUENCE</scope>
    <source>
        <strain evidence="2">CRI-CJ2</strain>
    </source>
</reference>
<feature type="region of interest" description="Disordered" evidence="1">
    <location>
        <begin position="131"/>
        <end position="180"/>
    </location>
</feature>
<dbReference type="AlphaFoldDB" id="A0A8K0PFH5"/>
<accession>A0A8K0PFH5</accession>
<name>A0A8K0PFH5_9PEZI</name>
<sequence length="315" mass="35093">MGNTYSSEPETIPENMEEPTALAPPGLPISHEVAEQLFKPGGYEFAPGKKLSKFLVEVDYPEIPKSGEIGEDYELGVVHRGQLFEYTQDDTQDNPAGYVSIFTTYPPRYDREHIAVRSSIAFRRCQLSAATTGEGDRLDPKSPPISPIQPLSQEGQMSESSKVGARSGHASDRPLAPIQPRRHAVLQMVETRHPPSHEFKIRSNRCTQWPNVAMLLFKYTPGVICAKEAVPEEAMHDVEAAMKDALRLQFKCNVIPDRSDTLNAIWNQEAGTITYWDLVMSFGKEGTDARKALDGDELEAEIEELVAQCDIVSQY</sequence>
<protein>
    <submittedName>
        <fullName evidence="2">Uncharacterized protein</fullName>
    </submittedName>
</protein>
<organism evidence="2 3">
    <name type="scientific">Elsinoe batatas</name>
    <dbReference type="NCBI Taxonomy" id="2601811"/>
    <lineage>
        <taxon>Eukaryota</taxon>
        <taxon>Fungi</taxon>
        <taxon>Dikarya</taxon>
        <taxon>Ascomycota</taxon>
        <taxon>Pezizomycotina</taxon>
        <taxon>Dothideomycetes</taxon>
        <taxon>Dothideomycetidae</taxon>
        <taxon>Myriangiales</taxon>
        <taxon>Elsinoaceae</taxon>
        <taxon>Elsinoe</taxon>
    </lineage>
</organism>
<comment type="caution">
    <text evidence="2">The sequence shown here is derived from an EMBL/GenBank/DDBJ whole genome shotgun (WGS) entry which is preliminary data.</text>
</comment>
<dbReference type="EMBL" id="JAESVG020000004">
    <property type="protein sequence ID" value="KAG8627871.1"/>
    <property type="molecule type" value="Genomic_DNA"/>
</dbReference>
<evidence type="ECO:0000313" key="2">
    <source>
        <dbReference type="EMBL" id="KAG8627871.1"/>
    </source>
</evidence>
<evidence type="ECO:0000313" key="3">
    <source>
        <dbReference type="Proteomes" id="UP000809789"/>
    </source>
</evidence>
<feature type="region of interest" description="Disordered" evidence="1">
    <location>
        <begin position="1"/>
        <end position="25"/>
    </location>
</feature>
<proteinExistence type="predicted"/>
<keyword evidence="3" id="KW-1185">Reference proteome</keyword>